<dbReference type="InterPro" id="IPR028082">
    <property type="entry name" value="Peripla_BP_I"/>
</dbReference>
<proteinExistence type="inferred from homology"/>
<dbReference type="STRING" id="1707952.A6A03_16420"/>
<dbReference type="EMBL" id="LWQS01000064">
    <property type="protein sequence ID" value="OAN44604.1"/>
    <property type="molecule type" value="Genomic_DNA"/>
</dbReference>
<dbReference type="PANTHER" id="PTHR47235">
    <property type="entry name" value="BLR6548 PROTEIN"/>
    <property type="match status" value="1"/>
</dbReference>
<feature type="chain" id="PRO_5008091789" evidence="3">
    <location>
        <begin position="23"/>
        <end position="409"/>
    </location>
</feature>
<dbReference type="RefSeq" id="WP_066789053.1">
    <property type="nucleotide sequence ID" value="NZ_LWQS01000064.1"/>
</dbReference>
<keyword evidence="2 3" id="KW-0732">Signal</keyword>
<evidence type="ECO:0000256" key="2">
    <source>
        <dbReference type="ARBA" id="ARBA00022729"/>
    </source>
</evidence>
<evidence type="ECO:0000256" key="1">
    <source>
        <dbReference type="ARBA" id="ARBA00010062"/>
    </source>
</evidence>
<keyword evidence="6" id="KW-1185">Reference proteome</keyword>
<dbReference type="Gene3D" id="3.40.50.2300">
    <property type="match status" value="2"/>
</dbReference>
<dbReference type="Proteomes" id="UP000078287">
    <property type="component" value="Unassembled WGS sequence"/>
</dbReference>
<evidence type="ECO:0000313" key="6">
    <source>
        <dbReference type="Proteomes" id="UP000078287"/>
    </source>
</evidence>
<name>A0A178M9N6_9CHLR</name>
<dbReference type="PANTHER" id="PTHR47235:SF1">
    <property type="entry name" value="BLR6548 PROTEIN"/>
    <property type="match status" value="1"/>
</dbReference>
<dbReference type="CDD" id="cd06334">
    <property type="entry name" value="PBP1_ABC_ligand_binding-like"/>
    <property type="match status" value="1"/>
</dbReference>
<accession>A0A178M9N6</accession>
<evidence type="ECO:0000256" key="3">
    <source>
        <dbReference type="SAM" id="SignalP"/>
    </source>
</evidence>
<feature type="signal peptide" evidence="3">
    <location>
        <begin position="1"/>
        <end position="22"/>
    </location>
</feature>
<sequence length="409" mass="43482">MHRRRRTFGWLVALALFATLLAACGGGGGTGGTGGGTGGGGASAEPIKVGAIFDLTGATADVGTPYARGQIAFIDWKNEQGGINGRRLQLFSEDYAYQVPRAEELYTKFVTQDKVVIFSGWGTGDTEALRPKITEDKIPFISASYSVTLANPAETPYNFLVAPTYSDQLIIAMKWAIEDWKAKGNSGLPKFGYLINDSPFGRSPLADGTAFATSQGIETPLEVPSPRGATDLTPQLTQLRDYGANYIFLQNVSSPAALAIKNAKSLGYNVQFVCLNWCANEILIKLAGADAEGVVGAVPFNHESEGGKIALEFAKAKNIDYGGADSTFVQGWTAMSILIAGVEKVVADGKEVTGENIKTALETMGAIDTKGVTLPVQFSATDHAGVKSLKMFRVENGKWVPITDFITAR</sequence>
<dbReference type="Pfam" id="PF13458">
    <property type="entry name" value="Peripla_BP_6"/>
    <property type="match status" value="1"/>
</dbReference>
<gene>
    <name evidence="5" type="ORF">A6A03_16420</name>
</gene>
<comment type="similarity">
    <text evidence="1">Belongs to the leucine-binding protein family.</text>
</comment>
<protein>
    <submittedName>
        <fullName evidence="5">Branched-chain amino acid ABC transporter substrate-binding protein</fullName>
    </submittedName>
</protein>
<dbReference type="SUPFAM" id="SSF53822">
    <property type="entry name" value="Periplasmic binding protein-like I"/>
    <property type="match status" value="1"/>
</dbReference>
<organism evidence="5 6">
    <name type="scientific">Chloroflexus islandicus</name>
    <dbReference type="NCBI Taxonomy" id="1707952"/>
    <lineage>
        <taxon>Bacteria</taxon>
        <taxon>Bacillati</taxon>
        <taxon>Chloroflexota</taxon>
        <taxon>Chloroflexia</taxon>
        <taxon>Chloroflexales</taxon>
        <taxon>Chloroflexineae</taxon>
        <taxon>Chloroflexaceae</taxon>
        <taxon>Chloroflexus</taxon>
    </lineage>
</organism>
<dbReference type="AlphaFoldDB" id="A0A178M9N6"/>
<dbReference type="InterPro" id="IPR028081">
    <property type="entry name" value="Leu-bd"/>
</dbReference>
<dbReference type="OrthoDB" id="9783240at2"/>
<dbReference type="PROSITE" id="PS51257">
    <property type="entry name" value="PROKAR_LIPOPROTEIN"/>
    <property type="match status" value="1"/>
</dbReference>
<evidence type="ECO:0000313" key="5">
    <source>
        <dbReference type="EMBL" id="OAN44604.1"/>
    </source>
</evidence>
<comment type="caution">
    <text evidence="5">The sequence shown here is derived from an EMBL/GenBank/DDBJ whole genome shotgun (WGS) entry which is preliminary data.</text>
</comment>
<evidence type="ECO:0000259" key="4">
    <source>
        <dbReference type="Pfam" id="PF13458"/>
    </source>
</evidence>
<feature type="domain" description="Leucine-binding protein" evidence="4">
    <location>
        <begin position="46"/>
        <end position="397"/>
    </location>
</feature>
<reference evidence="5 6" key="1">
    <citation type="submission" date="2016-04" db="EMBL/GenBank/DDBJ databases">
        <title>Chloroflexus islandicus sp. nov., a thermophilic filamentous anoxygenic phototrophic bacterium from geyser Strokkur (Iceland).</title>
        <authorList>
            <person name="Gaisin V.A."/>
            <person name="Kalashnikov A.M."/>
            <person name="Sukhacheva M.V."/>
            <person name="Grouzdev D.S."/>
            <person name="Ivanov T.M."/>
            <person name="Kuznetsov B."/>
            <person name="Gorlenko V.M."/>
        </authorList>
    </citation>
    <scope>NUCLEOTIDE SEQUENCE [LARGE SCALE GENOMIC DNA]</scope>
    <source>
        <strain evidence="6">isl-2</strain>
    </source>
</reference>